<evidence type="ECO:0000313" key="4">
    <source>
        <dbReference type="Proteomes" id="UP001432222"/>
    </source>
</evidence>
<feature type="domain" description="Peptidoglycan binding-like" evidence="2">
    <location>
        <begin position="91"/>
        <end position="138"/>
    </location>
</feature>
<reference evidence="3" key="1">
    <citation type="submission" date="2022-10" db="EMBL/GenBank/DDBJ databases">
        <title>The complete genomes of actinobacterial strains from the NBC collection.</title>
        <authorList>
            <person name="Joergensen T.S."/>
            <person name="Alvarez Arevalo M."/>
            <person name="Sterndorff E.B."/>
            <person name="Faurdal D."/>
            <person name="Vuksanovic O."/>
            <person name="Mourched A.-S."/>
            <person name="Charusanti P."/>
            <person name="Shaw S."/>
            <person name="Blin K."/>
            <person name="Weber T."/>
        </authorList>
    </citation>
    <scope>NUCLEOTIDE SEQUENCE</scope>
    <source>
        <strain evidence="3">NBC_00222</strain>
    </source>
</reference>
<dbReference type="RefSeq" id="WP_328955676.1">
    <property type="nucleotide sequence ID" value="NZ_CP108110.1"/>
</dbReference>
<dbReference type="EMBL" id="CP108110">
    <property type="protein sequence ID" value="WUQ84853.1"/>
    <property type="molecule type" value="Genomic_DNA"/>
</dbReference>
<keyword evidence="4" id="KW-1185">Reference proteome</keyword>
<dbReference type="Pfam" id="PF01471">
    <property type="entry name" value="PG_binding_1"/>
    <property type="match status" value="1"/>
</dbReference>
<feature type="compositionally biased region" description="Gly residues" evidence="1">
    <location>
        <begin position="22"/>
        <end position="35"/>
    </location>
</feature>
<evidence type="ECO:0000256" key="1">
    <source>
        <dbReference type="SAM" id="MobiDB-lite"/>
    </source>
</evidence>
<accession>A0ABZ1U0X6</accession>
<sequence length="329" mass="33127">MEQDKDDGTLGFDGSYTITAGSGSGSGTAGGGPSGTSGASNAGANVLTWLPAQGQTIERGQQVYRVNDKPVPLLYGSVPSWRDLNVGVSDGADVQELKENLKALGYDSDPADDKHFSDATAQAVKSWQKAQGRSQTGTVALGDVVVEPTAIRVASVTGTVGAPASGAVLSATGTDRVVSVNLATGKVALAKQGAAVQVQLPGGTTTSGHISDVGTVATAPDNAGSTNVRPAAGDATIKVKVTLDRPADVGRLDGAPVTVLFTSDEHKNVLAVPVTSLLATVQGTYAVQVVADDGTTRLVPVTLGIFAGGNVEVISPDLHEGMKVEVPSS</sequence>
<organism evidence="3 4">
    <name type="scientific">Kitasatospora purpeofusca</name>
    <dbReference type="NCBI Taxonomy" id="67352"/>
    <lineage>
        <taxon>Bacteria</taxon>
        <taxon>Bacillati</taxon>
        <taxon>Actinomycetota</taxon>
        <taxon>Actinomycetes</taxon>
        <taxon>Kitasatosporales</taxon>
        <taxon>Streptomycetaceae</taxon>
        <taxon>Kitasatospora</taxon>
    </lineage>
</organism>
<dbReference type="SUPFAM" id="SSF47090">
    <property type="entry name" value="PGBD-like"/>
    <property type="match status" value="1"/>
</dbReference>
<dbReference type="Proteomes" id="UP001432222">
    <property type="component" value="Chromosome"/>
</dbReference>
<name>A0ABZ1U0X6_9ACTN</name>
<dbReference type="InterPro" id="IPR036365">
    <property type="entry name" value="PGBD-like_sf"/>
</dbReference>
<dbReference type="Gene3D" id="2.40.420.20">
    <property type="match status" value="1"/>
</dbReference>
<feature type="region of interest" description="Disordered" evidence="1">
    <location>
        <begin position="1"/>
        <end position="42"/>
    </location>
</feature>
<gene>
    <name evidence="3" type="ORF">OHA16_18900</name>
</gene>
<dbReference type="InterPro" id="IPR036366">
    <property type="entry name" value="PGBDSf"/>
</dbReference>
<evidence type="ECO:0000259" key="2">
    <source>
        <dbReference type="Pfam" id="PF01471"/>
    </source>
</evidence>
<proteinExistence type="predicted"/>
<dbReference type="InterPro" id="IPR002477">
    <property type="entry name" value="Peptidoglycan-bd-like"/>
</dbReference>
<evidence type="ECO:0000313" key="3">
    <source>
        <dbReference type="EMBL" id="WUQ84853.1"/>
    </source>
</evidence>
<protein>
    <submittedName>
        <fullName evidence="3">Peptidoglycan-binding protein</fullName>
    </submittedName>
</protein>
<dbReference type="Gene3D" id="1.10.101.10">
    <property type="entry name" value="PGBD-like superfamily/PGBD"/>
    <property type="match status" value="1"/>
</dbReference>